<evidence type="ECO:0000313" key="8">
    <source>
        <dbReference type="Proteomes" id="UP000569914"/>
    </source>
</evidence>
<dbReference type="PROSITE" id="PS51318">
    <property type="entry name" value="TAT"/>
    <property type="match status" value="1"/>
</dbReference>
<comment type="similarity">
    <text evidence="1">Belongs to the peptidase S33 family.</text>
</comment>
<dbReference type="EMBL" id="JACCBU010000001">
    <property type="protein sequence ID" value="NYE73186.1"/>
    <property type="molecule type" value="Genomic_DNA"/>
</dbReference>
<dbReference type="RefSeq" id="WP_179754494.1">
    <property type="nucleotide sequence ID" value="NZ_JACCBU010000001.1"/>
</dbReference>
<protein>
    <submittedName>
        <fullName evidence="7">Pimeloyl-ACP methyl ester carboxylesterase</fullName>
    </submittedName>
</protein>
<dbReference type="PANTHER" id="PTHR43248">
    <property type="entry name" value="2-SUCCINYL-6-HYDROXY-2,4-CYCLOHEXADIENE-1-CARBOXYLATE SYNTHASE"/>
    <property type="match status" value="1"/>
</dbReference>
<dbReference type="Pfam" id="PF08386">
    <property type="entry name" value="Abhydrolase_4"/>
    <property type="match status" value="1"/>
</dbReference>
<evidence type="ECO:0000256" key="3">
    <source>
        <dbReference type="ARBA" id="ARBA00022801"/>
    </source>
</evidence>
<name>A0A7Y9LEM1_9ACTN</name>
<dbReference type="Gene3D" id="3.40.50.1820">
    <property type="entry name" value="alpha/beta hydrolase"/>
    <property type="match status" value="1"/>
</dbReference>
<dbReference type="InterPro" id="IPR013595">
    <property type="entry name" value="Pept_S33_TAP-like_C"/>
</dbReference>
<gene>
    <name evidence="7" type="ORF">BKA15_004515</name>
</gene>
<keyword evidence="3" id="KW-0378">Hydrolase</keyword>
<feature type="chain" id="PRO_5031022528" evidence="4">
    <location>
        <begin position="31"/>
        <end position="482"/>
    </location>
</feature>
<organism evidence="7 8">
    <name type="scientific">Microlunatus parietis</name>
    <dbReference type="NCBI Taxonomy" id="682979"/>
    <lineage>
        <taxon>Bacteria</taxon>
        <taxon>Bacillati</taxon>
        <taxon>Actinomycetota</taxon>
        <taxon>Actinomycetes</taxon>
        <taxon>Propionibacteriales</taxon>
        <taxon>Propionibacteriaceae</taxon>
        <taxon>Microlunatus</taxon>
    </lineage>
</organism>
<evidence type="ECO:0000256" key="4">
    <source>
        <dbReference type="SAM" id="SignalP"/>
    </source>
</evidence>
<dbReference type="SUPFAM" id="SSF53474">
    <property type="entry name" value="alpha/beta-Hydrolases"/>
    <property type="match status" value="1"/>
</dbReference>
<keyword evidence="2 4" id="KW-0732">Signal</keyword>
<evidence type="ECO:0000259" key="5">
    <source>
        <dbReference type="Pfam" id="PF00561"/>
    </source>
</evidence>
<dbReference type="Pfam" id="PF00561">
    <property type="entry name" value="Abhydrolase_1"/>
    <property type="match status" value="1"/>
</dbReference>
<dbReference type="InterPro" id="IPR000073">
    <property type="entry name" value="AB_hydrolase_1"/>
</dbReference>
<dbReference type="AlphaFoldDB" id="A0A7Y9LEM1"/>
<comment type="caution">
    <text evidence="7">The sequence shown here is derived from an EMBL/GenBank/DDBJ whole genome shotgun (WGS) entry which is preliminary data.</text>
</comment>
<dbReference type="InterPro" id="IPR029058">
    <property type="entry name" value="AB_hydrolase_fold"/>
</dbReference>
<feature type="signal peptide" evidence="4">
    <location>
        <begin position="1"/>
        <end position="30"/>
    </location>
</feature>
<dbReference type="PANTHER" id="PTHR43248:SF29">
    <property type="entry name" value="TRIPEPTIDYL AMINOPEPTIDASE"/>
    <property type="match status" value="1"/>
</dbReference>
<dbReference type="InterPro" id="IPR051601">
    <property type="entry name" value="Serine_prot/Carboxylest_S33"/>
</dbReference>
<feature type="domain" description="AB hydrolase-1" evidence="5">
    <location>
        <begin position="87"/>
        <end position="286"/>
    </location>
</feature>
<evidence type="ECO:0000256" key="2">
    <source>
        <dbReference type="ARBA" id="ARBA00022729"/>
    </source>
</evidence>
<evidence type="ECO:0000313" key="7">
    <source>
        <dbReference type="EMBL" id="NYE73186.1"/>
    </source>
</evidence>
<feature type="domain" description="Peptidase S33 tripeptidyl aminopeptidase-like C-terminal" evidence="6">
    <location>
        <begin position="393"/>
        <end position="482"/>
    </location>
</feature>
<reference evidence="7 8" key="1">
    <citation type="submission" date="2020-07" db="EMBL/GenBank/DDBJ databases">
        <title>Sequencing the genomes of 1000 actinobacteria strains.</title>
        <authorList>
            <person name="Klenk H.-P."/>
        </authorList>
    </citation>
    <scope>NUCLEOTIDE SEQUENCE [LARGE SCALE GENOMIC DNA]</scope>
    <source>
        <strain evidence="7 8">DSM 22083</strain>
    </source>
</reference>
<evidence type="ECO:0000259" key="6">
    <source>
        <dbReference type="Pfam" id="PF08386"/>
    </source>
</evidence>
<dbReference type="GO" id="GO:0016787">
    <property type="term" value="F:hydrolase activity"/>
    <property type="evidence" value="ECO:0007669"/>
    <property type="project" value="UniProtKB-KW"/>
</dbReference>
<accession>A0A7Y9LEM1</accession>
<dbReference type="Proteomes" id="UP000569914">
    <property type="component" value="Unassembled WGS sequence"/>
</dbReference>
<keyword evidence="8" id="KW-1185">Reference proteome</keyword>
<dbReference type="InterPro" id="IPR006311">
    <property type="entry name" value="TAT_signal"/>
</dbReference>
<sequence>MTTRRKLISLVAFLALLPALVVITANSAQAEPSAGLDWQPCKDDKIGMQCAALEVPVDWSKPDGRMITLQLGRLPSTGKEPAEGSVLVAYGGPGGPGIAITQEFGEPWAELRQRMDIVTWDTRGYGKQFGGTSTGLDCSWTRLPVPNAPADAAEFGRLAQDNFGTAYTCRTRDQEFFDNMSSADHARDMEAIRVALGEPKINFYGASYATFYGQSYARLFPDRIRTMVLDGGFSHSPTAATGGWDGELDAHARRNERTFGRFVDWCESDRSCAMFGSNVERAWQRLIRRADRSPLPARRGSESYFYNGTDVRGLGLGLARRKNWSELAVAIKDASRGDASGFLPDRPQSPYPDLPLGITECLDMPRIESYEELAGTVKRLERIAPNTGAVATMTMNTLQCVGWPTPTTNPPAALPKGLPPFLTAGAWDEFDALEPVADQVPGSGSISHDDSGHTLYLSNECARRLMDAYFTDRVVPARDTPC</sequence>
<evidence type="ECO:0000256" key="1">
    <source>
        <dbReference type="ARBA" id="ARBA00010088"/>
    </source>
</evidence>
<proteinExistence type="inferred from homology"/>